<keyword evidence="8 11" id="KW-0472">Membrane</keyword>
<keyword evidence="5" id="KW-0997">Cell inner membrane</keyword>
<proteinExistence type="inferred from homology"/>
<dbReference type="NCBIfam" id="TIGR02532">
    <property type="entry name" value="IV_pilin_GFxxxE"/>
    <property type="match status" value="1"/>
</dbReference>
<keyword evidence="7 11" id="KW-1133">Transmembrane helix</keyword>
<accession>A0ABW7IEL7</accession>
<dbReference type="Pfam" id="PF07963">
    <property type="entry name" value="N_methyl"/>
    <property type="match status" value="1"/>
</dbReference>
<dbReference type="InterPro" id="IPR045584">
    <property type="entry name" value="Pilin-like"/>
</dbReference>
<sequence length="178" mass="19888">MLFWERSRGFSLLELVIAIAVLGALLFAVAPTFQDASKKLKATRAANELYALLMQTKAESITQNTPLWVHFLGLSEHSETDHWSVEVTNRVDINDPNARLLRQIKGEVFKGIELSLNHSNHRIKFDNLTGMALSNGTIKLQPHSEEESYINIRTHSVSGRVIVCDVGEIQFGFGACPK</sequence>
<feature type="transmembrane region" description="Helical" evidence="11">
    <location>
        <begin position="12"/>
        <end position="33"/>
    </location>
</feature>
<name>A0ABW7IEL7_9VIBR</name>
<dbReference type="InterPro" id="IPR016824">
    <property type="entry name" value="Tfp-pilus_assembly_FimT"/>
</dbReference>
<dbReference type="Pfam" id="PF12019">
    <property type="entry name" value="GspH"/>
    <property type="match status" value="1"/>
</dbReference>
<dbReference type="SUPFAM" id="SSF54523">
    <property type="entry name" value="Pili subunits"/>
    <property type="match status" value="1"/>
</dbReference>
<evidence type="ECO:0000313" key="14">
    <source>
        <dbReference type="Proteomes" id="UP001607125"/>
    </source>
</evidence>
<evidence type="ECO:0000256" key="4">
    <source>
        <dbReference type="ARBA" id="ARBA00022481"/>
    </source>
</evidence>
<keyword evidence="14" id="KW-1185">Reference proteome</keyword>
<reference evidence="13 14" key="1">
    <citation type="submission" date="2024-10" db="EMBL/GenBank/DDBJ databases">
        <authorList>
            <person name="Yibar A."/>
            <person name="Saticioglu I.B."/>
            <person name="Duman M."/>
            <person name="Ajmi N."/>
            <person name="Gurler F."/>
            <person name="Ay H."/>
            <person name="Onuk E."/>
            <person name="Guler S."/>
            <person name="Romalde J.L."/>
        </authorList>
    </citation>
    <scope>NUCLEOTIDE SEQUENCE [LARGE SCALE GENOMIC DNA]</scope>
    <source>
        <strain evidence="13 14">1-TCBS-B</strain>
    </source>
</reference>
<comment type="caution">
    <text evidence="13">The sequence shown here is derived from an EMBL/GenBank/DDBJ whole genome shotgun (WGS) entry which is preliminary data.</text>
</comment>
<gene>
    <name evidence="13" type="ORF">ACGRH2_06250</name>
</gene>
<organism evidence="13 14">
    <name type="scientific">Vibrio barjaei</name>
    <dbReference type="NCBI Taxonomy" id="1676683"/>
    <lineage>
        <taxon>Bacteria</taxon>
        <taxon>Pseudomonadati</taxon>
        <taxon>Pseudomonadota</taxon>
        <taxon>Gammaproteobacteria</taxon>
        <taxon>Vibrionales</taxon>
        <taxon>Vibrionaceae</taxon>
        <taxon>Vibrio</taxon>
    </lineage>
</organism>
<evidence type="ECO:0000256" key="11">
    <source>
        <dbReference type="SAM" id="Phobius"/>
    </source>
</evidence>
<keyword evidence="4" id="KW-0488">Methylation</keyword>
<evidence type="ECO:0000256" key="8">
    <source>
        <dbReference type="ARBA" id="ARBA00023136"/>
    </source>
</evidence>
<protein>
    <recommendedName>
        <fullName evidence="2">Type II secretion system protein H</fullName>
    </recommendedName>
    <alternativeName>
        <fullName evidence="10">General secretion pathway protein H</fullName>
    </alternativeName>
</protein>
<dbReference type="RefSeq" id="WP_394629032.1">
    <property type="nucleotide sequence ID" value="NZ_JBIHSF010000006.1"/>
</dbReference>
<evidence type="ECO:0000256" key="2">
    <source>
        <dbReference type="ARBA" id="ARBA00021549"/>
    </source>
</evidence>
<comment type="similarity">
    <text evidence="9">Belongs to the GSP H family.</text>
</comment>
<keyword evidence="3" id="KW-1003">Cell membrane</keyword>
<evidence type="ECO:0000256" key="7">
    <source>
        <dbReference type="ARBA" id="ARBA00022989"/>
    </source>
</evidence>
<evidence type="ECO:0000256" key="6">
    <source>
        <dbReference type="ARBA" id="ARBA00022692"/>
    </source>
</evidence>
<evidence type="ECO:0000256" key="3">
    <source>
        <dbReference type="ARBA" id="ARBA00022475"/>
    </source>
</evidence>
<comment type="subcellular location">
    <subcellularLocation>
        <location evidence="1">Cell inner membrane</location>
        <topology evidence="1">Single-pass membrane protein</topology>
    </subcellularLocation>
</comment>
<evidence type="ECO:0000256" key="5">
    <source>
        <dbReference type="ARBA" id="ARBA00022519"/>
    </source>
</evidence>
<dbReference type="Gene3D" id="3.55.40.10">
    <property type="entry name" value="minor pseudopilin epsh domain"/>
    <property type="match status" value="1"/>
</dbReference>
<evidence type="ECO:0000256" key="1">
    <source>
        <dbReference type="ARBA" id="ARBA00004377"/>
    </source>
</evidence>
<evidence type="ECO:0000259" key="12">
    <source>
        <dbReference type="Pfam" id="PF12019"/>
    </source>
</evidence>
<dbReference type="EMBL" id="JBIHSF010000006">
    <property type="protein sequence ID" value="MFH0260018.1"/>
    <property type="molecule type" value="Genomic_DNA"/>
</dbReference>
<dbReference type="PROSITE" id="PS00409">
    <property type="entry name" value="PROKAR_NTER_METHYL"/>
    <property type="match status" value="1"/>
</dbReference>
<evidence type="ECO:0000313" key="13">
    <source>
        <dbReference type="EMBL" id="MFH0260018.1"/>
    </source>
</evidence>
<evidence type="ECO:0000256" key="10">
    <source>
        <dbReference type="ARBA" id="ARBA00030775"/>
    </source>
</evidence>
<dbReference type="InterPro" id="IPR022346">
    <property type="entry name" value="T2SS_GspH"/>
</dbReference>
<dbReference type="Proteomes" id="UP001607125">
    <property type="component" value="Unassembled WGS sequence"/>
</dbReference>
<feature type="domain" description="General secretion pathway GspH" evidence="12">
    <location>
        <begin position="45"/>
        <end position="147"/>
    </location>
</feature>
<dbReference type="InterPro" id="IPR012902">
    <property type="entry name" value="N_methyl_site"/>
</dbReference>
<evidence type="ECO:0000256" key="9">
    <source>
        <dbReference type="ARBA" id="ARBA00025772"/>
    </source>
</evidence>
<keyword evidence="6 11" id="KW-0812">Transmembrane</keyword>
<dbReference type="PIRSF" id="PIRSF024622">
    <property type="entry name" value="Tfp_FimT"/>
    <property type="match status" value="1"/>
</dbReference>